<name>A0A166ERE0_9AGAM</name>
<dbReference type="EMBL" id="KV417598">
    <property type="protein sequence ID" value="KZP16031.1"/>
    <property type="molecule type" value="Genomic_DNA"/>
</dbReference>
<proteinExistence type="predicted"/>
<keyword evidence="3" id="KW-1185">Reference proteome</keyword>
<dbReference type="AlphaFoldDB" id="A0A166ERE0"/>
<evidence type="ECO:0000256" key="1">
    <source>
        <dbReference type="SAM" id="MobiDB-lite"/>
    </source>
</evidence>
<sequence>MLLAPVVLVGAVIRGGWRAGHLFEDQEATHIQLQALRTVHITDPFLASPILPLPVLLPLLSPSLGSGMGVGAVQTAVLTLTLPSLGPGRSLPMLKVRVYGWPESILRDISGVLSQPQYLGSSLPKGARSAEVSPARTPWNPTRAQPGYPGTQRNSRKGRARAASISLALHRLPATAPGAPDSSTIAGARPFPMPSTTPNLGSVTSGPWEWRGWAIWVRIWE</sequence>
<dbReference type="Proteomes" id="UP000076532">
    <property type="component" value="Unassembled WGS sequence"/>
</dbReference>
<evidence type="ECO:0000313" key="3">
    <source>
        <dbReference type="Proteomes" id="UP000076532"/>
    </source>
</evidence>
<protein>
    <submittedName>
        <fullName evidence="2">Uncharacterized protein</fullName>
    </submittedName>
</protein>
<organism evidence="2 3">
    <name type="scientific">Athelia psychrophila</name>
    <dbReference type="NCBI Taxonomy" id="1759441"/>
    <lineage>
        <taxon>Eukaryota</taxon>
        <taxon>Fungi</taxon>
        <taxon>Dikarya</taxon>
        <taxon>Basidiomycota</taxon>
        <taxon>Agaricomycotina</taxon>
        <taxon>Agaricomycetes</taxon>
        <taxon>Agaricomycetidae</taxon>
        <taxon>Atheliales</taxon>
        <taxon>Atheliaceae</taxon>
        <taxon>Athelia</taxon>
    </lineage>
</organism>
<evidence type="ECO:0000313" key="2">
    <source>
        <dbReference type="EMBL" id="KZP16031.1"/>
    </source>
</evidence>
<gene>
    <name evidence="2" type="ORF">FIBSPDRAFT_958367</name>
</gene>
<accession>A0A166ERE0</accession>
<reference evidence="2 3" key="1">
    <citation type="journal article" date="2016" name="Mol. Biol. Evol.">
        <title>Comparative Genomics of Early-Diverging Mushroom-Forming Fungi Provides Insights into the Origins of Lignocellulose Decay Capabilities.</title>
        <authorList>
            <person name="Nagy L.G."/>
            <person name="Riley R."/>
            <person name="Tritt A."/>
            <person name="Adam C."/>
            <person name="Daum C."/>
            <person name="Floudas D."/>
            <person name="Sun H."/>
            <person name="Yadav J.S."/>
            <person name="Pangilinan J."/>
            <person name="Larsson K.H."/>
            <person name="Matsuura K."/>
            <person name="Barry K."/>
            <person name="Labutti K."/>
            <person name="Kuo R."/>
            <person name="Ohm R.A."/>
            <person name="Bhattacharya S.S."/>
            <person name="Shirouzu T."/>
            <person name="Yoshinaga Y."/>
            <person name="Martin F.M."/>
            <person name="Grigoriev I.V."/>
            <person name="Hibbett D.S."/>
        </authorList>
    </citation>
    <scope>NUCLEOTIDE SEQUENCE [LARGE SCALE GENOMIC DNA]</scope>
    <source>
        <strain evidence="2 3">CBS 109695</strain>
    </source>
</reference>
<feature type="region of interest" description="Disordered" evidence="1">
    <location>
        <begin position="123"/>
        <end position="160"/>
    </location>
</feature>